<name>A0A8J5XRP3_DIALT</name>
<proteinExistence type="predicted"/>
<dbReference type="CDD" id="cd06259">
    <property type="entry name" value="YdcF-like"/>
    <property type="match status" value="1"/>
</dbReference>
<organism evidence="3 4">
    <name type="scientific">Diacronema lutheri</name>
    <name type="common">Unicellular marine alga</name>
    <name type="synonym">Monochrysis lutheri</name>
    <dbReference type="NCBI Taxonomy" id="2081491"/>
    <lineage>
        <taxon>Eukaryota</taxon>
        <taxon>Haptista</taxon>
        <taxon>Haptophyta</taxon>
        <taxon>Pavlovophyceae</taxon>
        <taxon>Pavlovales</taxon>
        <taxon>Pavlovaceae</taxon>
        <taxon>Diacronema</taxon>
    </lineage>
</organism>
<accession>A0A8J5XRP3</accession>
<evidence type="ECO:0000313" key="3">
    <source>
        <dbReference type="EMBL" id="KAG8469229.1"/>
    </source>
</evidence>
<dbReference type="Proteomes" id="UP000751190">
    <property type="component" value="Unassembled WGS sequence"/>
</dbReference>
<keyword evidence="1" id="KW-1133">Transmembrane helix</keyword>
<keyword evidence="4" id="KW-1185">Reference proteome</keyword>
<dbReference type="InterPro" id="IPR051599">
    <property type="entry name" value="Cell_Envelope_Assoc"/>
</dbReference>
<keyword evidence="1" id="KW-0812">Transmembrane</keyword>
<dbReference type="OrthoDB" id="426623at2759"/>
<dbReference type="GO" id="GO:0005886">
    <property type="term" value="C:plasma membrane"/>
    <property type="evidence" value="ECO:0007669"/>
    <property type="project" value="TreeGrafter"/>
</dbReference>
<feature type="transmembrane region" description="Helical" evidence="1">
    <location>
        <begin position="33"/>
        <end position="51"/>
    </location>
</feature>
<evidence type="ECO:0000313" key="4">
    <source>
        <dbReference type="Proteomes" id="UP000751190"/>
    </source>
</evidence>
<dbReference type="PANTHER" id="PTHR30336">
    <property type="entry name" value="INNER MEMBRANE PROTEIN, PROBABLE PERMEASE"/>
    <property type="match status" value="1"/>
</dbReference>
<keyword evidence="1" id="KW-0472">Membrane</keyword>
<dbReference type="PANTHER" id="PTHR30336:SF20">
    <property type="entry name" value="DUF218 DOMAIN-CONTAINING PROTEIN"/>
    <property type="match status" value="1"/>
</dbReference>
<comment type="caution">
    <text evidence="3">The sequence shown here is derived from an EMBL/GenBank/DDBJ whole genome shotgun (WGS) entry which is preliminary data.</text>
</comment>
<dbReference type="OMA" id="VYVQRRC"/>
<evidence type="ECO:0000259" key="2">
    <source>
        <dbReference type="Pfam" id="PF02698"/>
    </source>
</evidence>
<feature type="domain" description="DUF218" evidence="2">
    <location>
        <begin position="72"/>
        <end position="207"/>
    </location>
</feature>
<dbReference type="InterPro" id="IPR003848">
    <property type="entry name" value="DUF218"/>
</dbReference>
<sequence length="281" mass="30684">MRGRAGASRGLPSDGLGRRQRTEIVRARRVQQCIVASLVMVALAPAAAYWLSSRRAPRAGQLSDGGALPPLDAIVVPGGGLTVTGDAPAWVRARLDRALELFAANRESYVILLSRGTPHKPPPLDPEGRPIDEAYVSAEYLRERSVPAQRLLQDTWSLDTIGNAAFLRFMHLEPRRLRRVAVVTNAFHMPRVAAIFDWVLGLPPVATRFDAHYVAVDDVGLTDEQLGARRAKEAASLDKLRVTIDNIRSASQLHGFLFEHHGSYATGASREPVSTELAASY</sequence>
<dbReference type="EMBL" id="JAGTXO010000003">
    <property type="protein sequence ID" value="KAG8469229.1"/>
    <property type="molecule type" value="Genomic_DNA"/>
</dbReference>
<protein>
    <recommendedName>
        <fullName evidence="2">DUF218 domain-containing protein</fullName>
    </recommendedName>
</protein>
<dbReference type="AlphaFoldDB" id="A0A8J5XRP3"/>
<gene>
    <name evidence="3" type="ORF">KFE25_007747</name>
</gene>
<dbReference type="Pfam" id="PF02698">
    <property type="entry name" value="DUF218"/>
    <property type="match status" value="1"/>
</dbReference>
<reference evidence="3" key="1">
    <citation type="submission" date="2021-05" db="EMBL/GenBank/DDBJ databases">
        <title>The genome of the haptophyte Pavlova lutheri (Diacronema luteri, Pavlovales) - a model for lipid biosynthesis in eukaryotic algae.</title>
        <authorList>
            <person name="Hulatt C.J."/>
            <person name="Posewitz M.C."/>
        </authorList>
    </citation>
    <scope>NUCLEOTIDE SEQUENCE</scope>
    <source>
        <strain evidence="3">NIVA-4/92</strain>
    </source>
</reference>
<evidence type="ECO:0000256" key="1">
    <source>
        <dbReference type="SAM" id="Phobius"/>
    </source>
</evidence>
<dbReference type="InterPro" id="IPR014729">
    <property type="entry name" value="Rossmann-like_a/b/a_fold"/>
</dbReference>
<dbReference type="Gene3D" id="3.40.50.620">
    <property type="entry name" value="HUPs"/>
    <property type="match status" value="1"/>
</dbReference>